<dbReference type="AlphaFoldDB" id="A0A2I4NMK4"/>
<evidence type="ECO:0000256" key="1">
    <source>
        <dbReference type="ARBA" id="ARBA00001933"/>
    </source>
</evidence>
<comment type="caution">
    <text evidence="4">The sequence shown here is derived from an EMBL/GenBank/DDBJ whole genome shotgun (WGS) entry which is preliminary data.</text>
</comment>
<organism evidence="4 5">
    <name type="scientific">Clostridium botulinum</name>
    <dbReference type="NCBI Taxonomy" id="1491"/>
    <lineage>
        <taxon>Bacteria</taxon>
        <taxon>Bacillati</taxon>
        <taxon>Bacillota</taxon>
        <taxon>Clostridia</taxon>
        <taxon>Eubacteriales</taxon>
        <taxon>Clostridiaceae</taxon>
        <taxon>Clostridium</taxon>
    </lineage>
</organism>
<evidence type="ECO:0000259" key="3">
    <source>
        <dbReference type="Pfam" id="PF00291"/>
    </source>
</evidence>
<protein>
    <submittedName>
        <fullName evidence="4">Pyridoxal-phosphate dependent enzyme</fullName>
    </submittedName>
</protein>
<dbReference type="InterPro" id="IPR001926">
    <property type="entry name" value="TrpB-like_PALP"/>
</dbReference>
<evidence type="ECO:0000256" key="2">
    <source>
        <dbReference type="ARBA" id="ARBA00022898"/>
    </source>
</evidence>
<keyword evidence="2" id="KW-0663">Pyridoxal phosphate</keyword>
<reference evidence="4 5" key="1">
    <citation type="submission" date="2019-04" db="EMBL/GenBank/DDBJ databases">
        <title>Genome sequencing of Clostridium botulinum Groups I-IV and Clostridium butyricum.</title>
        <authorList>
            <person name="Brunt J."/>
            <person name="Van Vliet A.H.M."/>
            <person name="Stringer S.C."/>
            <person name="Carter A.T."/>
            <person name="Peck M.W."/>
        </authorList>
    </citation>
    <scope>NUCLEOTIDE SEQUENCE [LARGE SCALE GENOMIC DNA]</scope>
    <source>
        <strain evidence="4 5">IFR 18/037</strain>
    </source>
</reference>
<evidence type="ECO:0000313" key="5">
    <source>
        <dbReference type="Proteomes" id="UP000478995"/>
    </source>
</evidence>
<dbReference type="Proteomes" id="UP000478995">
    <property type="component" value="Unassembled WGS sequence"/>
</dbReference>
<accession>A0A2I4NMK4</accession>
<dbReference type="RefSeq" id="WP_003356546.1">
    <property type="nucleotide sequence ID" value="NZ_CP013683.1"/>
</dbReference>
<dbReference type="EMBL" id="SWOY01000001">
    <property type="protein sequence ID" value="NFG15397.1"/>
    <property type="molecule type" value="Genomic_DNA"/>
</dbReference>
<dbReference type="SUPFAM" id="SSF53686">
    <property type="entry name" value="Tryptophan synthase beta subunit-like PLP-dependent enzymes"/>
    <property type="match status" value="1"/>
</dbReference>
<dbReference type="PANTHER" id="PTHR10314">
    <property type="entry name" value="CYSTATHIONINE BETA-SYNTHASE"/>
    <property type="match status" value="1"/>
</dbReference>
<evidence type="ECO:0000313" key="4">
    <source>
        <dbReference type="EMBL" id="NFG15397.1"/>
    </source>
</evidence>
<sequence length="372" mass="41331">MIERNKSIKNLYCIRCNKKYGISDYFRGCEKCLNDGLPASVTFHYEVGESVNNINEVFPYSMQSMLGEGNTPIISHKKISDIYGIESFYLKNEFQNPTGSHKDRMSPYIVARAIEMKRKGVVVASSGNAGISIASYASYKGVKSIVVTTKGINPVYKRAIEATGAQIIITETSDERWNIVKKLVDIEGWYPATNYINPPVGSNPFGVQGYKKIAFEIYEFFNEKLPTHILIPVSRGDLLWGVYEGFKNLLQLGYIIEIPKLIAVEPIPRIESVLKGKSYIKKFKGDYSKTPSIGGDTVTYQSIKAIKETNGCAITVNAEKIPSALKLIGSSGVYLETSSALAIQGLCILREKEIINENSRVLMIATSHGYKN</sequence>
<name>A0A2I4NMK4_CLOBO</name>
<proteinExistence type="predicted"/>
<dbReference type="GO" id="GO:1901605">
    <property type="term" value="P:alpha-amino acid metabolic process"/>
    <property type="evidence" value="ECO:0007669"/>
    <property type="project" value="UniProtKB-ARBA"/>
</dbReference>
<dbReference type="InterPro" id="IPR050214">
    <property type="entry name" value="Cys_Synth/Cystath_Beta-Synth"/>
</dbReference>
<dbReference type="Gene3D" id="3.40.50.1100">
    <property type="match status" value="2"/>
</dbReference>
<dbReference type="InterPro" id="IPR036052">
    <property type="entry name" value="TrpB-like_PALP_sf"/>
</dbReference>
<feature type="domain" description="Tryptophan synthase beta chain-like PALP" evidence="3">
    <location>
        <begin position="66"/>
        <end position="366"/>
    </location>
</feature>
<dbReference type="Pfam" id="PF00291">
    <property type="entry name" value="PALP"/>
    <property type="match status" value="1"/>
</dbReference>
<comment type="cofactor">
    <cofactor evidence="1">
        <name>pyridoxal 5'-phosphate</name>
        <dbReference type="ChEBI" id="CHEBI:597326"/>
    </cofactor>
</comment>
<gene>
    <name evidence="4" type="ORF">FC794_01020</name>
</gene>